<dbReference type="Gene3D" id="1.10.630.10">
    <property type="entry name" value="Cytochrome P450"/>
    <property type="match status" value="1"/>
</dbReference>
<dbReference type="InterPro" id="IPR001128">
    <property type="entry name" value="Cyt_P450"/>
</dbReference>
<evidence type="ECO:0000256" key="7">
    <source>
        <dbReference type="ARBA" id="ARBA00022723"/>
    </source>
</evidence>
<evidence type="ECO:0000256" key="11">
    <source>
        <dbReference type="ARBA" id="ARBA00023004"/>
    </source>
</evidence>
<dbReference type="InterPro" id="IPR017972">
    <property type="entry name" value="Cyt_P450_CS"/>
</dbReference>
<evidence type="ECO:0000313" key="16">
    <source>
        <dbReference type="Proteomes" id="UP001652582"/>
    </source>
</evidence>
<keyword evidence="10 14" id="KW-0560">Oxidoreductase</keyword>
<comment type="cofactor">
    <cofactor evidence="1">
        <name>heme</name>
        <dbReference type="ChEBI" id="CHEBI:30413"/>
    </cofactor>
</comment>
<evidence type="ECO:0000256" key="9">
    <source>
        <dbReference type="ARBA" id="ARBA00022848"/>
    </source>
</evidence>
<keyword evidence="12 14" id="KW-0503">Monooxygenase</keyword>
<evidence type="ECO:0000256" key="2">
    <source>
        <dbReference type="ARBA" id="ARBA00003690"/>
    </source>
</evidence>
<dbReference type="PANTHER" id="PTHR24291">
    <property type="entry name" value="CYTOCHROME P450 FAMILY 4"/>
    <property type="match status" value="1"/>
</dbReference>
<gene>
    <name evidence="17" type="primary">LOC112052423</name>
</gene>
<organism evidence="16 17">
    <name type="scientific">Bicyclus anynana</name>
    <name type="common">Squinting bush brown butterfly</name>
    <dbReference type="NCBI Taxonomy" id="110368"/>
    <lineage>
        <taxon>Eukaryota</taxon>
        <taxon>Metazoa</taxon>
        <taxon>Ecdysozoa</taxon>
        <taxon>Arthropoda</taxon>
        <taxon>Hexapoda</taxon>
        <taxon>Insecta</taxon>
        <taxon>Pterygota</taxon>
        <taxon>Neoptera</taxon>
        <taxon>Endopterygota</taxon>
        <taxon>Lepidoptera</taxon>
        <taxon>Glossata</taxon>
        <taxon>Ditrysia</taxon>
        <taxon>Papilionoidea</taxon>
        <taxon>Nymphalidae</taxon>
        <taxon>Satyrinae</taxon>
        <taxon>Satyrini</taxon>
        <taxon>Mycalesina</taxon>
        <taxon>Bicyclus</taxon>
    </lineage>
</organism>
<sequence length="492" mass="56992">MLTTVLGLIFLAGCVIAWRWRNSNNDEPVVINGYFPIIGHAHVLFVADYIQYWVYFLESTWESMKAGGVARCFIGPRTVYNISDPDDFMTVANNCLDRDYFYQFAKPWLGEGLVTSNRVVWTEHRKLLDAACHQNVLDGFLDVFNRQARRLVEELQLEVGRGPFDAFTYTRRNALETSCLTIFGVDPKDKCLSYDNYIEGMEQMFSIIEYRAHRPWLHLDCIYNWSPMKRKEEKCLKTLHQFSSTILKKKKAEYLENRSDKNNEERLNGQKLNSFMELFIELAMENGTFNEQEIREHVDTLMFSGHDMIASVLLYTVLLVGSCPNVQNKVFEELDNIFTNDDRDVTKQDLSQMTYLDAVIKESMRIYPVVPFVTRHIDKNTKLKNCTLSKGASCVLSIYGANRHSVWGPYAERFKPERWMDPSSSPEYAFASFGVGRRTCLGKSYSLMCLKTTLAHIFRSYRVSGDHNQMLAKLDIMLRPVSGHHVSIEMRK</sequence>
<evidence type="ECO:0000256" key="1">
    <source>
        <dbReference type="ARBA" id="ARBA00001971"/>
    </source>
</evidence>
<evidence type="ECO:0000256" key="14">
    <source>
        <dbReference type="RuleBase" id="RU000461"/>
    </source>
</evidence>
<protein>
    <submittedName>
        <fullName evidence="17">Cytochrome P450 4C1</fullName>
    </submittedName>
</protein>
<dbReference type="InterPro" id="IPR002401">
    <property type="entry name" value="Cyt_P450_E_grp-I"/>
</dbReference>
<evidence type="ECO:0000256" key="12">
    <source>
        <dbReference type="ARBA" id="ARBA00023033"/>
    </source>
</evidence>
<keyword evidence="13" id="KW-0472">Membrane</keyword>
<keyword evidence="6 14" id="KW-0349">Heme</keyword>
<evidence type="ECO:0000256" key="10">
    <source>
        <dbReference type="ARBA" id="ARBA00023002"/>
    </source>
</evidence>
<feature type="chain" id="PRO_5045981171" evidence="15">
    <location>
        <begin position="18"/>
        <end position="492"/>
    </location>
</feature>
<keyword evidence="8" id="KW-0256">Endoplasmic reticulum</keyword>
<accession>A0ABM3M0V4</accession>
<dbReference type="SUPFAM" id="SSF48264">
    <property type="entry name" value="Cytochrome P450"/>
    <property type="match status" value="1"/>
</dbReference>
<evidence type="ECO:0000313" key="17">
    <source>
        <dbReference type="RefSeq" id="XP_052744948.1"/>
    </source>
</evidence>
<dbReference type="PRINTS" id="PR00385">
    <property type="entry name" value="P450"/>
</dbReference>
<dbReference type="PRINTS" id="PR00463">
    <property type="entry name" value="EP450I"/>
</dbReference>
<comment type="similarity">
    <text evidence="5 14">Belongs to the cytochrome P450 family.</text>
</comment>
<keyword evidence="15" id="KW-0732">Signal</keyword>
<evidence type="ECO:0000256" key="3">
    <source>
        <dbReference type="ARBA" id="ARBA00004174"/>
    </source>
</evidence>
<dbReference type="PROSITE" id="PS00086">
    <property type="entry name" value="CYTOCHROME_P450"/>
    <property type="match status" value="1"/>
</dbReference>
<comment type="function">
    <text evidence="2">May be involved in the metabolism of insect hormones and in the breakdown of synthetic insecticides.</text>
</comment>
<comment type="subcellular location">
    <subcellularLocation>
        <location evidence="4">Endoplasmic reticulum membrane</location>
        <topology evidence="4">Peripheral membrane protein</topology>
    </subcellularLocation>
    <subcellularLocation>
        <location evidence="3">Microsome membrane</location>
        <topology evidence="3">Peripheral membrane protein</topology>
    </subcellularLocation>
</comment>
<dbReference type="RefSeq" id="XP_052744948.1">
    <property type="nucleotide sequence ID" value="XM_052888988.1"/>
</dbReference>
<keyword evidence="16" id="KW-1185">Reference proteome</keyword>
<evidence type="ECO:0000256" key="5">
    <source>
        <dbReference type="ARBA" id="ARBA00010617"/>
    </source>
</evidence>
<name>A0ABM3M0V4_BICAN</name>
<evidence type="ECO:0000256" key="8">
    <source>
        <dbReference type="ARBA" id="ARBA00022824"/>
    </source>
</evidence>
<dbReference type="Proteomes" id="UP001652582">
    <property type="component" value="Chromosome 24"/>
</dbReference>
<evidence type="ECO:0000256" key="13">
    <source>
        <dbReference type="ARBA" id="ARBA00023136"/>
    </source>
</evidence>
<dbReference type="InterPro" id="IPR036396">
    <property type="entry name" value="Cyt_P450_sf"/>
</dbReference>
<dbReference type="GeneID" id="112052423"/>
<keyword evidence="9" id="KW-0492">Microsome</keyword>
<proteinExistence type="inferred from homology"/>
<dbReference type="Pfam" id="PF00067">
    <property type="entry name" value="p450"/>
    <property type="match status" value="1"/>
</dbReference>
<feature type="signal peptide" evidence="15">
    <location>
        <begin position="1"/>
        <end position="17"/>
    </location>
</feature>
<dbReference type="InterPro" id="IPR050196">
    <property type="entry name" value="Cytochrome_P450_Monoox"/>
</dbReference>
<keyword evidence="7 14" id="KW-0479">Metal-binding</keyword>
<evidence type="ECO:0000256" key="15">
    <source>
        <dbReference type="SAM" id="SignalP"/>
    </source>
</evidence>
<dbReference type="PANTHER" id="PTHR24291:SF189">
    <property type="entry name" value="CYTOCHROME P450 4C3-RELATED"/>
    <property type="match status" value="1"/>
</dbReference>
<keyword evidence="11 14" id="KW-0408">Iron</keyword>
<evidence type="ECO:0000256" key="6">
    <source>
        <dbReference type="ARBA" id="ARBA00022617"/>
    </source>
</evidence>
<evidence type="ECO:0000256" key="4">
    <source>
        <dbReference type="ARBA" id="ARBA00004406"/>
    </source>
</evidence>
<reference evidence="17" key="1">
    <citation type="submission" date="2025-08" db="UniProtKB">
        <authorList>
            <consortium name="RefSeq"/>
        </authorList>
    </citation>
    <scope>IDENTIFICATION</scope>
</reference>